<name>R4V527_COPFO</name>
<dbReference type="AlphaFoldDB" id="R4V527"/>
<organism evidence="1">
    <name type="scientific">Coptotermes formosanus</name>
    <name type="common">Formosan subterranean termite</name>
    <dbReference type="NCBI Taxonomy" id="36987"/>
    <lineage>
        <taxon>Eukaryota</taxon>
        <taxon>Metazoa</taxon>
        <taxon>Ecdysozoa</taxon>
        <taxon>Arthropoda</taxon>
        <taxon>Hexapoda</taxon>
        <taxon>Insecta</taxon>
        <taxon>Pterygota</taxon>
        <taxon>Neoptera</taxon>
        <taxon>Polyneoptera</taxon>
        <taxon>Dictyoptera</taxon>
        <taxon>Blattodea</taxon>
        <taxon>Blattoidea</taxon>
        <taxon>Termitoidae</taxon>
        <taxon>Rhinotermitidae</taxon>
        <taxon>Coptotermes</taxon>
    </lineage>
</organism>
<dbReference type="EMBL" id="KC741154">
    <property type="protein sequence ID" value="AGM32978.1"/>
    <property type="molecule type" value="mRNA"/>
</dbReference>
<accession>R4V527</accession>
<sequence length="76" mass="9438">MKETSSTAEFTRSIPIKKRIQEEKISDTYKLQFELEEERKKNEKKFEELEWNECLKVMKIEDEKERKKIEEKKRKI</sequence>
<reference evidence="1" key="1">
    <citation type="submission" date="2013-03" db="EMBL/GenBank/DDBJ databases">
        <title>Immune-Related transcriptome of Coptotermes formosanus Shiraki workers: the defense mechanism.</title>
        <authorList>
            <person name="Hussain A."/>
            <person name="Li Y.F."/>
            <person name="Wen S.Y."/>
        </authorList>
    </citation>
    <scope>NUCLEOTIDE SEQUENCE</scope>
</reference>
<protein>
    <submittedName>
        <fullName evidence="1">Uncharacterized protein</fullName>
    </submittedName>
</protein>
<evidence type="ECO:0000313" key="1">
    <source>
        <dbReference type="EMBL" id="AGM32978.1"/>
    </source>
</evidence>
<proteinExistence type="evidence at transcript level"/>